<dbReference type="GO" id="GO:0031638">
    <property type="term" value="P:zymogen activation"/>
    <property type="evidence" value="ECO:0007669"/>
    <property type="project" value="TreeGrafter"/>
</dbReference>
<evidence type="ECO:0000313" key="13">
    <source>
        <dbReference type="EMBL" id="KAK6300119.1"/>
    </source>
</evidence>
<feature type="disulfide bond" evidence="8">
    <location>
        <begin position="40"/>
        <end position="104"/>
    </location>
</feature>
<feature type="domain" description="Ig-like" evidence="12">
    <location>
        <begin position="227"/>
        <end position="321"/>
    </location>
</feature>
<keyword evidence="14" id="KW-1185">Reference proteome</keyword>
<keyword evidence="10" id="KW-0472">Membrane</keyword>
<dbReference type="PANTHER" id="PTHR48071">
    <property type="entry name" value="SRCR DOMAIN-CONTAINING PROTEIN"/>
    <property type="match status" value="1"/>
</dbReference>
<evidence type="ECO:0000259" key="12">
    <source>
        <dbReference type="PROSITE" id="PS50835"/>
    </source>
</evidence>
<dbReference type="PANTHER" id="PTHR48071:SF15">
    <property type="entry name" value="SRCR DOMAIN-CONTAINING PROTEIN"/>
    <property type="match status" value="1"/>
</dbReference>
<feature type="domain" description="SRCR" evidence="11">
    <location>
        <begin position="119"/>
        <end position="219"/>
    </location>
</feature>
<dbReference type="SUPFAM" id="SSF56487">
    <property type="entry name" value="SRCR-like"/>
    <property type="match status" value="2"/>
</dbReference>
<feature type="disulfide bond" evidence="8">
    <location>
        <begin position="53"/>
        <end position="114"/>
    </location>
</feature>
<dbReference type="GO" id="GO:0005886">
    <property type="term" value="C:plasma membrane"/>
    <property type="evidence" value="ECO:0007669"/>
    <property type="project" value="TreeGrafter"/>
</dbReference>
<organism evidence="13 14">
    <name type="scientific">Coregonus suidteri</name>
    <dbReference type="NCBI Taxonomy" id="861788"/>
    <lineage>
        <taxon>Eukaryota</taxon>
        <taxon>Metazoa</taxon>
        <taxon>Chordata</taxon>
        <taxon>Craniata</taxon>
        <taxon>Vertebrata</taxon>
        <taxon>Euteleostomi</taxon>
        <taxon>Actinopterygii</taxon>
        <taxon>Neopterygii</taxon>
        <taxon>Teleostei</taxon>
        <taxon>Protacanthopterygii</taxon>
        <taxon>Salmoniformes</taxon>
        <taxon>Salmonidae</taxon>
        <taxon>Coregoninae</taxon>
        <taxon>Coregonus</taxon>
    </lineage>
</organism>
<feature type="disulfide bond" evidence="8">
    <location>
        <begin position="144"/>
        <end position="208"/>
    </location>
</feature>
<dbReference type="PROSITE" id="PS50835">
    <property type="entry name" value="IG_LIKE"/>
    <property type="match status" value="3"/>
</dbReference>
<feature type="domain" description="Ig-like" evidence="12">
    <location>
        <begin position="328"/>
        <end position="414"/>
    </location>
</feature>
<evidence type="ECO:0000256" key="9">
    <source>
        <dbReference type="SAM" id="MobiDB-lite"/>
    </source>
</evidence>
<dbReference type="PRINTS" id="PR00258">
    <property type="entry name" value="SPERACTRCPTR"/>
</dbReference>
<feature type="region of interest" description="Disordered" evidence="9">
    <location>
        <begin position="739"/>
        <end position="792"/>
    </location>
</feature>
<dbReference type="InterPro" id="IPR003599">
    <property type="entry name" value="Ig_sub"/>
</dbReference>
<name>A0AAN8L365_9TELE</name>
<dbReference type="InterPro" id="IPR036772">
    <property type="entry name" value="SRCR-like_dom_sf"/>
</dbReference>
<feature type="compositionally biased region" description="Acidic residues" evidence="9">
    <location>
        <begin position="782"/>
        <end position="792"/>
    </location>
</feature>
<keyword evidence="5 8" id="KW-1015">Disulfide bond</keyword>
<dbReference type="InterPro" id="IPR013783">
    <property type="entry name" value="Ig-like_fold"/>
</dbReference>
<keyword evidence="10" id="KW-1133">Transmembrane helix</keyword>
<dbReference type="EMBL" id="JAGTTL010000028">
    <property type="protein sequence ID" value="KAK6300119.1"/>
    <property type="molecule type" value="Genomic_DNA"/>
</dbReference>
<feature type="disulfide bond" evidence="8">
    <location>
        <begin position="84"/>
        <end position="94"/>
    </location>
</feature>
<protein>
    <recommendedName>
        <fullName evidence="15">Deleted in malignant brain tumors 1 protein-like</fullName>
    </recommendedName>
</protein>
<dbReference type="PROSITE" id="PS50287">
    <property type="entry name" value="SRCR_2"/>
    <property type="match status" value="2"/>
</dbReference>
<evidence type="ECO:0000256" key="5">
    <source>
        <dbReference type="ARBA" id="ARBA00023157"/>
    </source>
</evidence>
<dbReference type="InterPro" id="IPR013151">
    <property type="entry name" value="Immunoglobulin_dom"/>
</dbReference>
<keyword evidence="4" id="KW-0677">Repeat</keyword>
<dbReference type="Proteomes" id="UP001356427">
    <property type="component" value="Unassembled WGS sequence"/>
</dbReference>
<feature type="disulfide bond" evidence="8">
    <location>
        <begin position="157"/>
        <end position="218"/>
    </location>
</feature>
<reference evidence="13 14" key="1">
    <citation type="submission" date="2021-04" db="EMBL/GenBank/DDBJ databases">
        <authorList>
            <person name="De Guttry C."/>
            <person name="Zahm M."/>
            <person name="Klopp C."/>
            <person name="Cabau C."/>
            <person name="Louis A."/>
            <person name="Berthelot C."/>
            <person name="Parey E."/>
            <person name="Roest Crollius H."/>
            <person name="Montfort J."/>
            <person name="Robinson-Rechavi M."/>
            <person name="Bucao C."/>
            <person name="Bouchez O."/>
            <person name="Gislard M."/>
            <person name="Lluch J."/>
            <person name="Milhes M."/>
            <person name="Lampietro C."/>
            <person name="Lopez Roques C."/>
            <person name="Donnadieu C."/>
            <person name="Braasch I."/>
            <person name="Desvignes T."/>
            <person name="Postlethwait J."/>
            <person name="Bobe J."/>
            <person name="Wedekind C."/>
            <person name="Guiguen Y."/>
        </authorList>
    </citation>
    <scope>NUCLEOTIDE SEQUENCE [LARGE SCALE GENOMIC DNA]</scope>
    <source>
        <strain evidence="13">Cs_M1</strain>
        <tissue evidence="13">Blood</tissue>
    </source>
</reference>
<feature type="disulfide bond" evidence="8">
    <location>
        <begin position="188"/>
        <end position="198"/>
    </location>
</feature>
<keyword evidence="10" id="KW-0812">Transmembrane</keyword>
<keyword evidence="6" id="KW-0325">Glycoprotein</keyword>
<dbReference type="SUPFAM" id="SSF48726">
    <property type="entry name" value="Immunoglobulin"/>
    <property type="match status" value="3"/>
</dbReference>
<feature type="compositionally biased region" description="Acidic residues" evidence="9">
    <location>
        <begin position="763"/>
        <end position="773"/>
    </location>
</feature>
<dbReference type="AlphaFoldDB" id="A0AAN8L365"/>
<accession>A0AAN8L365</accession>
<dbReference type="Pfam" id="PF00530">
    <property type="entry name" value="SRCR"/>
    <property type="match status" value="2"/>
</dbReference>
<feature type="transmembrane region" description="Helical" evidence="10">
    <location>
        <begin position="531"/>
        <end position="556"/>
    </location>
</feature>
<evidence type="ECO:0000256" key="3">
    <source>
        <dbReference type="ARBA" id="ARBA00022729"/>
    </source>
</evidence>
<dbReference type="Gene3D" id="2.60.40.10">
    <property type="entry name" value="Immunoglobulins"/>
    <property type="match status" value="3"/>
</dbReference>
<dbReference type="GO" id="GO:0004252">
    <property type="term" value="F:serine-type endopeptidase activity"/>
    <property type="evidence" value="ECO:0007669"/>
    <property type="project" value="TreeGrafter"/>
</dbReference>
<evidence type="ECO:0000256" key="8">
    <source>
        <dbReference type="PROSITE-ProRule" id="PRU00196"/>
    </source>
</evidence>
<evidence type="ECO:0000256" key="7">
    <source>
        <dbReference type="ARBA" id="ARBA00023319"/>
    </source>
</evidence>
<feature type="domain" description="Ig-like" evidence="12">
    <location>
        <begin position="426"/>
        <end position="504"/>
    </location>
</feature>
<dbReference type="SMART" id="SM00409">
    <property type="entry name" value="IG"/>
    <property type="match status" value="3"/>
</dbReference>
<dbReference type="PROSITE" id="PS00420">
    <property type="entry name" value="SRCR_1"/>
    <property type="match status" value="2"/>
</dbReference>
<dbReference type="InterPro" id="IPR036179">
    <property type="entry name" value="Ig-like_dom_sf"/>
</dbReference>
<evidence type="ECO:0000256" key="4">
    <source>
        <dbReference type="ARBA" id="ARBA00022737"/>
    </source>
</evidence>
<comment type="caution">
    <text evidence="13">The sequence shown here is derived from an EMBL/GenBank/DDBJ whole genome shotgun (WGS) entry which is preliminary data.</text>
</comment>
<dbReference type="InterPro" id="IPR007110">
    <property type="entry name" value="Ig-like_dom"/>
</dbReference>
<dbReference type="SMART" id="SM00202">
    <property type="entry name" value="SR"/>
    <property type="match status" value="2"/>
</dbReference>
<sequence length="792" mass="86013">MVYLLNVLPAVTSQIRLVNGNGRCSGRVEIYYSGQWGTVCDDSWDIKDAEVVCRQLGCESANQVLSKAHYGPGSGTIWLDDVACTGSEGYLTECLHRGFGIHDCSHAEDAGVVCSAAQIRLVNGFGRCSGRVEIYYSGQWGTVCDDDWDMNDAAVVCGQLGCGSTVGAPLAAHFGQGSEPTWLDNVKCSGSESHLSECSHRRFGVEDCNHGEDAGVFCLSGLTLKRPTLSKTPSHSAFSPGETVQFICSVSQRIAITANFDLYRGGSPILTQAVESTQTSETFTLSSLQSSHQGRYSCLQQITKNGQKMISSSSSNSMDITIVTLPKPQIYLRSATEVAWGKGVDIICSITTQHLHGTFSLQKTSASFRMDKTTSSNSVTFNIPKVDFSHEGSYRCQYQTRVSSRDFSSTQSYSVEFSVIVVLLQPNISLSAPNGWMVWGLQGPEVTRGHSFSITCSIQPQYPGGLFYLDFSGSNRTETTPAVNHSASFHFPVAEYKDQGNYSCSYGVNVSTRSFRSTKTELLTVSIRASIVPIIASGAIGGLLLLLLLLIPCLVWRKRNSREQSIMRNPRETAIHMNTYGNTVGEASEEDYEEDYINAETFVNKSKDEDLKKGCHAGMNAPGSMNKCGNNQAAMSINKYGNTVGAASEEDDEEEYVNAEIFVNKSKDEDMKKGCHASMNAPGAMNKCGNNQGEGPEAAAMSINKYGNTVGAASEEDDEEEYVNAEIFVNKSKDEDMKKGCHASMNAPGAMNKCGNNQGEGPEAGEEDEDIYENPDTFTGMDDAEDMYDEDN</sequence>
<evidence type="ECO:0008006" key="15">
    <source>
        <dbReference type="Google" id="ProtNLM"/>
    </source>
</evidence>
<dbReference type="GO" id="GO:0005615">
    <property type="term" value="C:extracellular space"/>
    <property type="evidence" value="ECO:0007669"/>
    <property type="project" value="TreeGrafter"/>
</dbReference>
<evidence type="ECO:0000256" key="1">
    <source>
        <dbReference type="ARBA" id="ARBA00004613"/>
    </source>
</evidence>
<dbReference type="Gene3D" id="3.10.250.10">
    <property type="entry name" value="SRCR-like domain"/>
    <property type="match status" value="2"/>
</dbReference>
<dbReference type="InterPro" id="IPR001190">
    <property type="entry name" value="SRCR"/>
</dbReference>
<keyword evidence="2" id="KW-0964">Secreted</keyword>
<evidence type="ECO:0000256" key="6">
    <source>
        <dbReference type="ARBA" id="ARBA00023180"/>
    </source>
</evidence>
<dbReference type="Pfam" id="PF13895">
    <property type="entry name" value="Ig_2"/>
    <property type="match status" value="1"/>
</dbReference>
<dbReference type="FunFam" id="3.10.250.10:FF:000006">
    <property type="entry name" value="neurotrypsin isoform X2"/>
    <property type="match status" value="2"/>
</dbReference>
<feature type="domain" description="SRCR" evidence="11">
    <location>
        <begin position="15"/>
        <end position="115"/>
    </location>
</feature>
<proteinExistence type="predicted"/>
<keyword evidence="7" id="KW-0393">Immunoglobulin domain</keyword>
<evidence type="ECO:0000256" key="10">
    <source>
        <dbReference type="SAM" id="Phobius"/>
    </source>
</evidence>
<keyword evidence="3" id="KW-0732">Signal</keyword>
<evidence type="ECO:0000313" key="14">
    <source>
        <dbReference type="Proteomes" id="UP001356427"/>
    </source>
</evidence>
<evidence type="ECO:0000256" key="2">
    <source>
        <dbReference type="ARBA" id="ARBA00022525"/>
    </source>
</evidence>
<gene>
    <name evidence="13" type="ORF">J4Q44_G00301520</name>
</gene>
<comment type="subcellular location">
    <subcellularLocation>
        <location evidence="1">Secreted</location>
    </subcellularLocation>
</comment>
<dbReference type="Pfam" id="PF00047">
    <property type="entry name" value="ig"/>
    <property type="match status" value="1"/>
</dbReference>
<evidence type="ECO:0000259" key="11">
    <source>
        <dbReference type="PROSITE" id="PS50287"/>
    </source>
</evidence>